<protein>
    <recommendedName>
        <fullName evidence="1">VWFA domain-containing protein</fullName>
    </recommendedName>
</protein>
<dbReference type="RefSeq" id="WP_024269084.1">
    <property type="nucleotide sequence ID" value="NC_023035.1"/>
</dbReference>
<dbReference type="eggNOG" id="COG1721">
    <property type="taxonomic scope" value="Bacteria"/>
</dbReference>
<dbReference type="InterPro" id="IPR036465">
    <property type="entry name" value="vWFA_dom_sf"/>
</dbReference>
<name>V5WK46_9SPIO</name>
<dbReference type="PANTHER" id="PTHR33608:SF6">
    <property type="entry name" value="BLL2464 PROTEIN"/>
    <property type="match status" value="1"/>
</dbReference>
<dbReference type="SUPFAM" id="SSF53300">
    <property type="entry name" value="vWA-like"/>
    <property type="match status" value="1"/>
</dbReference>
<feature type="domain" description="VWFA" evidence="1">
    <location>
        <begin position="76"/>
        <end position="241"/>
    </location>
</feature>
<dbReference type="InterPro" id="IPR002881">
    <property type="entry name" value="DUF58"/>
</dbReference>
<dbReference type="AlphaFoldDB" id="V5WK46"/>
<dbReference type="Gene3D" id="3.40.50.410">
    <property type="entry name" value="von Willebrand factor, type A domain"/>
    <property type="match status" value="1"/>
</dbReference>
<organism evidence="2 3">
    <name type="scientific">Salinispira pacifica</name>
    <dbReference type="NCBI Taxonomy" id="1307761"/>
    <lineage>
        <taxon>Bacteria</taxon>
        <taxon>Pseudomonadati</taxon>
        <taxon>Spirochaetota</taxon>
        <taxon>Spirochaetia</taxon>
        <taxon>Spirochaetales</taxon>
        <taxon>Spirochaetaceae</taxon>
        <taxon>Salinispira</taxon>
    </lineage>
</organism>
<evidence type="ECO:0000313" key="3">
    <source>
        <dbReference type="Proteomes" id="UP000018680"/>
    </source>
</evidence>
<dbReference type="Proteomes" id="UP000018680">
    <property type="component" value="Chromosome"/>
</dbReference>
<dbReference type="HOGENOM" id="CLU_054927_2_0_12"/>
<keyword evidence="3" id="KW-1185">Reference proteome</keyword>
<proteinExistence type="predicted"/>
<gene>
    <name evidence="2" type="ORF">L21SP2_2837</name>
</gene>
<dbReference type="STRING" id="1307761.L21SP2_2837"/>
<reference evidence="2 3" key="1">
    <citation type="journal article" date="2015" name="Stand. Genomic Sci.">
        <title>Complete genome sequence and description of Salinispira pacifica gen. nov., sp. nov., a novel spirochaete isolated form a hypersaline microbial mat.</title>
        <authorList>
            <person name="Ben Hania W."/>
            <person name="Joseph M."/>
            <person name="Schumann P."/>
            <person name="Bunk B."/>
            <person name="Fiebig A."/>
            <person name="Sproer C."/>
            <person name="Klenk H.P."/>
            <person name="Fardeau M.L."/>
            <person name="Spring S."/>
        </authorList>
    </citation>
    <scope>NUCLEOTIDE SEQUENCE [LARGE SCALE GENOMIC DNA]</scope>
    <source>
        <strain evidence="2 3">L21-RPul-D2</strain>
    </source>
</reference>
<dbReference type="SMART" id="SM00327">
    <property type="entry name" value="VWA"/>
    <property type="match status" value="1"/>
</dbReference>
<dbReference type="EMBL" id="CP006939">
    <property type="protein sequence ID" value="AHC16187.1"/>
    <property type="molecule type" value="Genomic_DNA"/>
</dbReference>
<dbReference type="Pfam" id="PF01882">
    <property type="entry name" value="DUF58"/>
    <property type="match status" value="1"/>
</dbReference>
<dbReference type="OrthoDB" id="9776116at2"/>
<accession>V5WK46</accession>
<evidence type="ECO:0000259" key="1">
    <source>
        <dbReference type="SMART" id="SM00327"/>
    </source>
</evidence>
<dbReference type="PATRIC" id="fig|1307761.3.peg.2827"/>
<dbReference type="PANTHER" id="PTHR33608">
    <property type="entry name" value="BLL2464 PROTEIN"/>
    <property type="match status" value="1"/>
</dbReference>
<evidence type="ECO:0000313" key="2">
    <source>
        <dbReference type="EMBL" id="AHC16187.1"/>
    </source>
</evidence>
<dbReference type="InterPro" id="IPR002035">
    <property type="entry name" value="VWF_A"/>
</dbReference>
<dbReference type="KEGG" id="slr:L21SP2_2837"/>
<sequence length="291" mass="33662">MNAARLFARVKNLELLSSKLVESLLSGNYRSVFKGPGIEFSEVREYVEGDDPRLIDWNVTSRMNQVYTKTFREEREIVLFLLVDLSASVFSAAGSHTLRETADLLFTIFTFAAINNNDQVGAVFFTEEIEHWVSPMKGRKHALRLIQDMIRYKPKGTGSNLGLAIKTTGEALKRRGICVVLSDFKSSGYWRDLSILAKRHDVIAVRLTSPEEVDFPATGLIKMQDAETGRTLLGLGSNRRFRKKYQEYWAQQRRQWFRECQKRGVSPIEIQSNEDPILKLFQFFQRRKRRR</sequence>